<name>A0AAQ3MK76_VIGMU</name>
<keyword evidence="1" id="KW-0732">Signal</keyword>
<evidence type="ECO:0008006" key="4">
    <source>
        <dbReference type="Google" id="ProtNLM"/>
    </source>
</evidence>
<accession>A0AAQ3MK76</accession>
<evidence type="ECO:0000313" key="3">
    <source>
        <dbReference type="Proteomes" id="UP001374535"/>
    </source>
</evidence>
<evidence type="ECO:0000256" key="1">
    <source>
        <dbReference type="SAM" id="SignalP"/>
    </source>
</evidence>
<reference evidence="2 3" key="1">
    <citation type="journal article" date="2023" name="Life. Sci Alliance">
        <title>Evolutionary insights into 3D genome organization and epigenetic landscape of Vigna mungo.</title>
        <authorList>
            <person name="Junaid A."/>
            <person name="Singh B."/>
            <person name="Bhatia S."/>
        </authorList>
    </citation>
    <scope>NUCLEOTIDE SEQUENCE [LARGE SCALE GENOMIC DNA]</scope>
    <source>
        <strain evidence="2">Urdbean</strain>
    </source>
</reference>
<sequence>MVIKRLPLLHALSGCLMCPFFHAGFATVGYHARSPLFAICQFRLKGHDHGLDWPQSSFSGASFSVLCRFRSIDINNGGLCVFNFNVRGEAMLKGLNMTAHMYSDHVYPG</sequence>
<protein>
    <recommendedName>
        <fullName evidence="4">Secreted protein</fullName>
    </recommendedName>
</protein>
<evidence type="ECO:0000313" key="2">
    <source>
        <dbReference type="EMBL" id="WVY92451.1"/>
    </source>
</evidence>
<gene>
    <name evidence="2" type="ORF">V8G54_031539</name>
</gene>
<feature type="signal peptide" evidence="1">
    <location>
        <begin position="1"/>
        <end position="26"/>
    </location>
</feature>
<proteinExistence type="predicted"/>
<dbReference type="Proteomes" id="UP001374535">
    <property type="component" value="Chromosome 10"/>
</dbReference>
<keyword evidence="3" id="KW-1185">Reference proteome</keyword>
<dbReference type="AlphaFoldDB" id="A0AAQ3MK76"/>
<organism evidence="2 3">
    <name type="scientific">Vigna mungo</name>
    <name type="common">Black gram</name>
    <name type="synonym">Phaseolus mungo</name>
    <dbReference type="NCBI Taxonomy" id="3915"/>
    <lineage>
        <taxon>Eukaryota</taxon>
        <taxon>Viridiplantae</taxon>
        <taxon>Streptophyta</taxon>
        <taxon>Embryophyta</taxon>
        <taxon>Tracheophyta</taxon>
        <taxon>Spermatophyta</taxon>
        <taxon>Magnoliopsida</taxon>
        <taxon>eudicotyledons</taxon>
        <taxon>Gunneridae</taxon>
        <taxon>Pentapetalae</taxon>
        <taxon>rosids</taxon>
        <taxon>fabids</taxon>
        <taxon>Fabales</taxon>
        <taxon>Fabaceae</taxon>
        <taxon>Papilionoideae</taxon>
        <taxon>50 kb inversion clade</taxon>
        <taxon>NPAAA clade</taxon>
        <taxon>indigoferoid/millettioid clade</taxon>
        <taxon>Phaseoleae</taxon>
        <taxon>Vigna</taxon>
    </lineage>
</organism>
<dbReference type="EMBL" id="CP144691">
    <property type="protein sequence ID" value="WVY92451.1"/>
    <property type="molecule type" value="Genomic_DNA"/>
</dbReference>
<feature type="chain" id="PRO_5042898056" description="Secreted protein" evidence="1">
    <location>
        <begin position="27"/>
        <end position="109"/>
    </location>
</feature>